<dbReference type="Gene3D" id="3.40.50.150">
    <property type="entry name" value="Vaccinia Virus protein VP39"/>
    <property type="match status" value="1"/>
</dbReference>
<evidence type="ECO:0000256" key="1">
    <source>
        <dbReference type="ARBA" id="ARBA00011900"/>
    </source>
</evidence>
<dbReference type="Proteomes" id="UP000886884">
    <property type="component" value="Unassembled WGS sequence"/>
</dbReference>
<dbReference type="Pfam" id="PF20465">
    <property type="entry name" value="MmeI_hel"/>
    <property type="match status" value="1"/>
</dbReference>
<feature type="domain" description="MmeI-like C-terminal" evidence="8">
    <location>
        <begin position="845"/>
        <end position="922"/>
    </location>
</feature>
<dbReference type="Pfam" id="PF20473">
    <property type="entry name" value="MmeI_Mtase"/>
    <property type="match status" value="1"/>
</dbReference>
<accession>A0A9D1TE44</accession>
<dbReference type="GO" id="GO:0009007">
    <property type="term" value="F:site-specific DNA-methyltransferase (adenine-specific) activity"/>
    <property type="evidence" value="ECO:0007669"/>
    <property type="project" value="UniProtKB-EC"/>
</dbReference>
<comment type="catalytic activity">
    <reaction evidence="4">
        <text>a 2'-deoxyadenosine in DNA + S-adenosyl-L-methionine = an N(6)-methyl-2'-deoxyadenosine in DNA + S-adenosyl-L-homocysteine + H(+)</text>
        <dbReference type="Rhea" id="RHEA:15197"/>
        <dbReference type="Rhea" id="RHEA-COMP:12418"/>
        <dbReference type="Rhea" id="RHEA-COMP:12419"/>
        <dbReference type="ChEBI" id="CHEBI:15378"/>
        <dbReference type="ChEBI" id="CHEBI:57856"/>
        <dbReference type="ChEBI" id="CHEBI:59789"/>
        <dbReference type="ChEBI" id="CHEBI:90615"/>
        <dbReference type="ChEBI" id="CHEBI:90616"/>
        <dbReference type="EC" id="2.1.1.72"/>
    </reaction>
</comment>
<feature type="domain" description="MmeI-like helicase spacer" evidence="6">
    <location>
        <begin position="205"/>
        <end position="279"/>
    </location>
</feature>
<evidence type="ECO:0000313" key="11">
    <source>
        <dbReference type="Proteomes" id="UP000886884"/>
    </source>
</evidence>
<evidence type="ECO:0000259" key="6">
    <source>
        <dbReference type="Pfam" id="PF20465"/>
    </source>
</evidence>
<dbReference type="GO" id="GO:0032259">
    <property type="term" value="P:methylation"/>
    <property type="evidence" value="ECO:0007669"/>
    <property type="project" value="UniProtKB-KW"/>
</dbReference>
<dbReference type="PANTHER" id="PTHR33841">
    <property type="entry name" value="DNA METHYLTRANSFERASE YEEA-RELATED"/>
    <property type="match status" value="1"/>
</dbReference>
<feature type="domain" description="MmeI-like DNA-methyltransferase" evidence="9">
    <location>
        <begin position="368"/>
        <end position="621"/>
    </location>
</feature>
<dbReference type="InterPro" id="IPR029063">
    <property type="entry name" value="SAM-dependent_MTases_sf"/>
</dbReference>
<feature type="domain" description="MmeI-like target recognition" evidence="7">
    <location>
        <begin position="639"/>
        <end position="841"/>
    </location>
</feature>
<dbReference type="EC" id="2.1.1.72" evidence="1"/>
<dbReference type="InterPro" id="IPR046818">
    <property type="entry name" value="MmeI_C"/>
</dbReference>
<dbReference type="EMBL" id="DVOT01000234">
    <property type="protein sequence ID" value="HIV28873.1"/>
    <property type="molecule type" value="Genomic_DNA"/>
</dbReference>
<name>A0A9D1TE44_9FIRM</name>
<dbReference type="InterPro" id="IPR046816">
    <property type="entry name" value="MmeI_Mtase"/>
</dbReference>
<comment type="caution">
    <text evidence="10">The sequence shown here is derived from an EMBL/GenBank/DDBJ whole genome shotgun (WGS) entry which is preliminary data.</text>
</comment>
<evidence type="ECO:0000259" key="9">
    <source>
        <dbReference type="Pfam" id="PF20473"/>
    </source>
</evidence>
<dbReference type="SUPFAM" id="SSF53335">
    <property type="entry name" value="S-adenosyl-L-methionine-dependent methyltransferases"/>
    <property type="match status" value="1"/>
</dbReference>
<gene>
    <name evidence="10" type="ORF">IAA64_13000</name>
</gene>
<dbReference type="PRINTS" id="PR00507">
    <property type="entry name" value="N12N6MTFRASE"/>
</dbReference>
<evidence type="ECO:0000259" key="8">
    <source>
        <dbReference type="Pfam" id="PF20467"/>
    </source>
</evidence>
<dbReference type="InterPro" id="IPR046819">
    <property type="entry name" value="MmeI_hel"/>
</dbReference>
<dbReference type="Pfam" id="PF20466">
    <property type="entry name" value="MmeI_TRD"/>
    <property type="match status" value="1"/>
</dbReference>
<dbReference type="InterPro" id="IPR046817">
    <property type="entry name" value="MmeI_N"/>
</dbReference>
<keyword evidence="2 10" id="KW-0489">Methyltransferase</keyword>
<organism evidence="10 11">
    <name type="scientific">Candidatus Ornithocaccomicrobium faecavium</name>
    <dbReference type="NCBI Taxonomy" id="2840890"/>
    <lineage>
        <taxon>Bacteria</taxon>
        <taxon>Bacillati</taxon>
        <taxon>Bacillota</taxon>
        <taxon>Clostridia</taxon>
        <taxon>Candidatus Ornithocaccomicrobium</taxon>
    </lineage>
</organism>
<dbReference type="AlphaFoldDB" id="A0A9D1TE44"/>
<dbReference type="Pfam" id="PF20467">
    <property type="entry name" value="MmeI_C"/>
    <property type="match status" value="1"/>
</dbReference>
<evidence type="ECO:0000259" key="5">
    <source>
        <dbReference type="Pfam" id="PF20464"/>
    </source>
</evidence>
<evidence type="ECO:0000259" key="7">
    <source>
        <dbReference type="Pfam" id="PF20466"/>
    </source>
</evidence>
<protein>
    <recommendedName>
        <fullName evidence="1">site-specific DNA-methyltransferase (adenine-specific)</fullName>
        <ecNumber evidence="1">2.1.1.72</ecNumber>
    </recommendedName>
</protein>
<dbReference type="InterPro" id="IPR050953">
    <property type="entry name" value="N4_N6_ade-DNA_methylase"/>
</dbReference>
<evidence type="ECO:0000313" key="10">
    <source>
        <dbReference type="EMBL" id="HIV28873.1"/>
    </source>
</evidence>
<dbReference type="Pfam" id="PF20464">
    <property type="entry name" value="MmeI_N"/>
    <property type="match status" value="1"/>
</dbReference>
<evidence type="ECO:0000256" key="3">
    <source>
        <dbReference type="ARBA" id="ARBA00022679"/>
    </source>
</evidence>
<sequence length="925" mass="105803">MNDTEQRAAAKQFALDWQEHGDEKQETQAFWLALLQKIFGVEEPEKTISFERRVEVDDPKTGKSTTKFIDGYIPQTRVLIEQKGMDIDLRKGYRQSDGSLLSPYQQARRYGGYLPQSEQPRWIIVCNFREFHIHDMNRPNDEPEVLELVDLEKEYHRLQFIIDTTSDHIKKEMDISLKAGELVGVLYDAFLEQYQKPNDPETLKSLNALCVRLVFCLYAEDAGIFGRHLMFHDYLSAHEREARRALIDLFRVLDQKPEERDPYMDDDLAAFPYVNGGLFSDENIIIPRLNEEIVSLILRRASEDFDWSAISPTIFGAVFESTLNPETRRSGGMHYTSIENIHKVIDPLFLDGLKAELEAIRKIPVERTRKQKLEAFQQKLSDLTFLDPACGSGNFLTETYLSLRRLENQVLALLHHDQIVFDVGNPIKVSIGQFYGIEINDFAVTVAKTALWIAESQMMKETEDVVHMSLDFLPLKSYANIVEGNALRLDWESVVPKHKLNYIMGNPPFVGGMMMSKEQKADIVTLLDGVKGVGELDYVAGWYKKAVEYMQGTLIDAAFVSTNSICQGQQAVSLWKPIFASGIKITFAYRTFIWDSEAKIKAHVHCIIVGFSYVKKVGILFDYPKQRKTENINSYLMDAPTVFVESRSKPLEKVPPMRFGSMPRDGGGFILNDEERAELIANEPLAEKWVHPYIGAYEFINRKSRWCLWLVNADPSELKKCPTVMQRIEQVRDFRANSVAAGTRKFAATPTLFCQIAQPDSEYIVVPKVSSERRKYVPMGFLPKEVIASDLVFLIPNATLYNFGILTSNVHMAWMRAVCGRLKSDYRYSKDIVYNNFPWPTPTAAQKAKIKQTAQAILDARALYPDASLADLYDELTMPSQLRTAHQQNDRAVMQAYGFSVRDMTESTCVAALMKMYQRLTEEKE</sequence>
<feature type="domain" description="MmeI-like N-terminal" evidence="5">
    <location>
        <begin position="9"/>
        <end position="193"/>
    </location>
</feature>
<keyword evidence="3" id="KW-0808">Transferase</keyword>
<dbReference type="InterPro" id="IPR046820">
    <property type="entry name" value="MmeI_TRD"/>
</dbReference>
<reference evidence="10" key="1">
    <citation type="submission" date="2020-10" db="EMBL/GenBank/DDBJ databases">
        <authorList>
            <person name="Gilroy R."/>
        </authorList>
    </citation>
    <scope>NUCLEOTIDE SEQUENCE</scope>
    <source>
        <strain evidence="10">CHK183-6373</strain>
    </source>
</reference>
<reference evidence="10" key="2">
    <citation type="journal article" date="2021" name="PeerJ">
        <title>Extensive microbial diversity within the chicken gut microbiome revealed by metagenomics and culture.</title>
        <authorList>
            <person name="Gilroy R."/>
            <person name="Ravi A."/>
            <person name="Getino M."/>
            <person name="Pursley I."/>
            <person name="Horton D.L."/>
            <person name="Alikhan N.F."/>
            <person name="Baker D."/>
            <person name="Gharbi K."/>
            <person name="Hall N."/>
            <person name="Watson M."/>
            <person name="Adriaenssens E.M."/>
            <person name="Foster-Nyarko E."/>
            <person name="Jarju S."/>
            <person name="Secka A."/>
            <person name="Antonio M."/>
            <person name="Oren A."/>
            <person name="Chaudhuri R.R."/>
            <person name="La Ragione R."/>
            <person name="Hildebrand F."/>
            <person name="Pallen M.J."/>
        </authorList>
    </citation>
    <scope>NUCLEOTIDE SEQUENCE</scope>
    <source>
        <strain evidence="10">CHK183-6373</strain>
    </source>
</reference>
<dbReference type="PANTHER" id="PTHR33841:SF1">
    <property type="entry name" value="DNA METHYLTRANSFERASE A"/>
    <property type="match status" value="1"/>
</dbReference>
<proteinExistence type="predicted"/>
<evidence type="ECO:0000256" key="2">
    <source>
        <dbReference type="ARBA" id="ARBA00022603"/>
    </source>
</evidence>
<evidence type="ECO:0000256" key="4">
    <source>
        <dbReference type="ARBA" id="ARBA00047942"/>
    </source>
</evidence>